<dbReference type="SMART" id="SM00507">
    <property type="entry name" value="HNHc"/>
    <property type="match status" value="1"/>
</dbReference>
<comment type="caution">
    <text evidence="7">The sequence shown here is derived from an EMBL/GenBank/DDBJ whole genome shotgun (WGS) entry which is preliminary data.</text>
</comment>
<feature type="domain" description="TRASH" evidence="6">
    <location>
        <begin position="146"/>
        <end position="178"/>
    </location>
</feature>
<evidence type="ECO:0000313" key="8">
    <source>
        <dbReference type="Proteomes" id="UP001231362"/>
    </source>
</evidence>
<dbReference type="RefSeq" id="WP_307150928.1">
    <property type="nucleotide sequence ID" value="NZ_JAUSTU010000012.1"/>
</dbReference>
<dbReference type="PANTHER" id="PTHR41286:SF1">
    <property type="entry name" value="HNH NUCLEASE YAJD-RELATED"/>
    <property type="match status" value="1"/>
</dbReference>
<dbReference type="InterPro" id="IPR011017">
    <property type="entry name" value="TRASH_dom"/>
</dbReference>
<dbReference type="PANTHER" id="PTHR41286">
    <property type="entry name" value="HNH NUCLEASE YAJD-RELATED"/>
    <property type="match status" value="1"/>
</dbReference>
<dbReference type="SMART" id="SM00746">
    <property type="entry name" value="TRASH"/>
    <property type="match status" value="4"/>
</dbReference>
<sequence length="276" mass="32131">MKKKCLNCDKEITVKPSQYERKKYCSRACKTDYQKKNPPAFWDEMSKKVAVRCSYCLREILRKPSIIRQNNFCNHECKRLYQIKNGHLINQHLRKDVTKSCEICGKQFIVPENRRETAKYCSKSCLGRANGRRGKTQYSKKVKLPCSNCGREIEKKPSIIKTLNFCSIQCMGTFYSKSAMFAGENSGTWAGGDISYYGPNWLSQRRKARARDNYTCQDCGITEHEYGSELSVHHLIPFRKFEGDWKKANELSNLISLCEYPCHRNRHSKKMVDDIV</sequence>
<keyword evidence="2" id="KW-0378">Hydrolase</keyword>
<feature type="domain" description="TRASH" evidence="6">
    <location>
        <begin position="53"/>
        <end position="85"/>
    </location>
</feature>
<dbReference type="Pfam" id="PF01844">
    <property type="entry name" value="HNH"/>
    <property type="match status" value="1"/>
</dbReference>
<evidence type="ECO:0000313" key="7">
    <source>
        <dbReference type="EMBL" id="MDQ0156417.1"/>
    </source>
</evidence>
<gene>
    <name evidence="7" type="ORF">J2S07_002737</name>
</gene>
<keyword evidence="8" id="KW-1185">Reference proteome</keyword>
<keyword evidence="1" id="KW-0540">Nuclease</keyword>
<evidence type="ECO:0000256" key="1">
    <source>
        <dbReference type="ARBA" id="ARBA00022722"/>
    </source>
</evidence>
<reference evidence="7 8" key="1">
    <citation type="submission" date="2023-07" db="EMBL/GenBank/DDBJ databases">
        <title>Genomic Encyclopedia of Type Strains, Phase IV (KMG-IV): sequencing the most valuable type-strain genomes for metagenomic binning, comparative biology and taxonomic classification.</title>
        <authorList>
            <person name="Goeker M."/>
        </authorList>
    </citation>
    <scope>NUCLEOTIDE SEQUENCE [LARGE SCALE GENOMIC DNA]</scope>
    <source>
        <strain evidence="7 8">DSM 23948</strain>
    </source>
</reference>
<feature type="domain" description="TRASH" evidence="6">
    <location>
        <begin position="5"/>
        <end position="37"/>
    </location>
</feature>
<name>A0ABT9V653_9BACL</name>
<evidence type="ECO:0000259" key="5">
    <source>
        <dbReference type="SMART" id="SM00507"/>
    </source>
</evidence>
<dbReference type="Proteomes" id="UP001231362">
    <property type="component" value="Unassembled WGS sequence"/>
</dbReference>
<dbReference type="EMBL" id="JAUSTU010000012">
    <property type="protein sequence ID" value="MDQ0156417.1"/>
    <property type="molecule type" value="Genomic_DNA"/>
</dbReference>
<dbReference type="InterPro" id="IPR002711">
    <property type="entry name" value="HNH"/>
</dbReference>
<comment type="similarity">
    <text evidence="3">Belongs to the HNH nuclease family.</text>
</comment>
<feature type="domain" description="HNH nuclease" evidence="5">
    <location>
        <begin position="203"/>
        <end position="264"/>
    </location>
</feature>
<protein>
    <recommendedName>
        <fullName evidence="4">Putative HNH nuclease YajD</fullName>
    </recommendedName>
</protein>
<proteinExistence type="inferred from homology"/>
<evidence type="ECO:0000259" key="6">
    <source>
        <dbReference type="SMART" id="SM00746"/>
    </source>
</evidence>
<organism evidence="7 8">
    <name type="scientific">Anoxybacillus andreesenii</name>
    <dbReference type="NCBI Taxonomy" id="1325932"/>
    <lineage>
        <taxon>Bacteria</taxon>
        <taxon>Bacillati</taxon>
        <taxon>Bacillota</taxon>
        <taxon>Bacilli</taxon>
        <taxon>Bacillales</taxon>
        <taxon>Anoxybacillaceae</taxon>
        <taxon>Anoxybacillus</taxon>
    </lineage>
</organism>
<evidence type="ECO:0000256" key="2">
    <source>
        <dbReference type="ARBA" id="ARBA00022801"/>
    </source>
</evidence>
<evidence type="ECO:0000256" key="4">
    <source>
        <dbReference type="ARBA" id="ARBA00040194"/>
    </source>
</evidence>
<dbReference type="InterPro" id="IPR003615">
    <property type="entry name" value="HNH_nuc"/>
</dbReference>
<feature type="domain" description="TRASH" evidence="6">
    <location>
        <begin position="101"/>
        <end position="133"/>
    </location>
</feature>
<accession>A0ABT9V653</accession>
<evidence type="ECO:0000256" key="3">
    <source>
        <dbReference type="ARBA" id="ARBA00038412"/>
    </source>
</evidence>